<organism evidence="2 3">
    <name type="scientific">Novosphingobium anseongense</name>
    <dbReference type="NCBI Taxonomy" id="3133436"/>
    <lineage>
        <taxon>Bacteria</taxon>
        <taxon>Pseudomonadati</taxon>
        <taxon>Pseudomonadota</taxon>
        <taxon>Alphaproteobacteria</taxon>
        <taxon>Sphingomonadales</taxon>
        <taxon>Sphingomonadaceae</taxon>
        <taxon>Novosphingobium</taxon>
    </lineage>
</organism>
<name>A0ABU8RTG9_9SPHN</name>
<protein>
    <submittedName>
        <fullName evidence="2">Uncharacterized protein</fullName>
    </submittedName>
</protein>
<reference evidence="2 3" key="1">
    <citation type="submission" date="2024-03" db="EMBL/GenBank/DDBJ databases">
        <authorList>
            <person name="Jo J.-H."/>
        </authorList>
    </citation>
    <scope>NUCLEOTIDE SEQUENCE [LARGE SCALE GENOMIC DNA]</scope>
    <source>
        <strain evidence="2 3">PS1R-30</strain>
    </source>
</reference>
<evidence type="ECO:0000313" key="3">
    <source>
        <dbReference type="Proteomes" id="UP001361239"/>
    </source>
</evidence>
<evidence type="ECO:0000256" key="1">
    <source>
        <dbReference type="SAM" id="SignalP"/>
    </source>
</evidence>
<sequence length="131" mass="14133">MRKAAALFAPLLLTASLADAAPPASDRALARLGETVRVHGLRVTPLRVIEDSRCPQNARCIWAGRVRISARVAGTVRELTLGEPLAVRGGAIQLSAVVPERTTPQRAIAPRAYRFGFEFQRGRPALELIGD</sequence>
<evidence type="ECO:0000313" key="2">
    <source>
        <dbReference type="EMBL" id="MEJ5976352.1"/>
    </source>
</evidence>
<keyword evidence="3" id="KW-1185">Reference proteome</keyword>
<comment type="caution">
    <text evidence="2">The sequence shown here is derived from an EMBL/GenBank/DDBJ whole genome shotgun (WGS) entry which is preliminary data.</text>
</comment>
<keyword evidence="1" id="KW-0732">Signal</keyword>
<dbReference type="EMBL" id="JBBHJZ010000001">
    <property type="protein sequence ID" value="MEJ5976352.1"/>
    <property type="molecule type" value="Genomic_DNA"/>
</dbReference>
<proteinExistence type="predicted"/>
<dbReference type="RefSeq" id="WP_339586267.1">
    <property type="nucleotide sequence ID" value="NZ_JBBHJZ010000001.1"/>
</dbReference>
<gene>
    <name evidence="2" type="ORF">WG901_06880</name>
</gene>
<feature type="chain" id="PRO_5047103119" evidence="1">
    <location>
        <begin position="21"/>
        <end position="131"/>
    </location>
</feature>
<dbReference type="Proteomes" id="UP001361239">
    <property type="component" value="Unassembled WGS sequence"/>
</dbReference>
<feature type="signal peptide" evidence="1">
    <location>
        <begin position="1"/>
        <end position="20"/>
    </location>
</feature>
<accession>A0ABU8RTG9</accession>